<dbReference type="Gene3D" id="2.60.120.10">
    <property type="entry name" value="Jelly Rolls"/>
    <property type="match status" value="1"/>
</dbReference>
<name>A0A5N5F585_9ROSA</name>
<feature type="domain" description="Cyclic nucleotide-binding" evidence="4">
    <location>
        <begin position="449"/>
        <end position="496"/>
    </location>
</feature>
<dbReference type="GO" id="GO:0016020">
    <property type="term" value="C:membrane"/>
    <property type="evidence" value="ECO:0007669"/>
    <property type="project" value="UniProtKB-SubCell"/>
</dbReference>
<feature type="transmembrane region" description="Helical" evidence="3">
    <location>
        <begin position="136"/>
        <end position="155"/>
    </location>
</feature>
<keyword evidence="6" id="KW-1185">Reference proteome</keyword>
<keyword evidence="1" id="KW-0813">Transport</keyword>
<dbReference type="GO" id="GO:0034220">
    <property type="term" value="P:monoatomic ion transmembrane transport"/>
    <property type="evidence" value="ECO:0007669"/>
    <property type="project" value="UniProtKB-KW"/>
</dbReference>
<organism evidence="5 6">
    <name type="scientific">Pyrus ussuriensis x Pyrus communis</name>
    <dbReference type="NCBI Taxonomy" id="2448454"/>
    <lineage>
        <taxon>Eukaryota</taxon>
        <taxon>Viridiplantae</taxon>
        <taxon>Streptophyta</taxon>
        <taxon>Embryophyta</taxon>
        <taxon>Tracheophyta</taxon>
        <taxon>Spermatophyta</taxon>
        <taxon>Magnoliopsida</taxon>
        <taxon>eudicotyledons</taxon>
        <taxon>Gunneridae</taxon>
        <taxon>Pentapetalae</taxon>
        <taxon>rosids</taxon>
        <taxon>fabids</taxon>
        <taxon>Rosales</taxon>
        <taxon>Rosaceae</taxon>
        <taxon>Amygdaloideae</taxon>
        <taxon>Maleae</taxon>
        <taxon>Pyrus</taxon>
    </lineage>
</organism>
<accession>A0A5N5F585</accession>
<dbReference type="CDD" id="cd00038">
    <property type="entry name" value="CAP_ED"/>
    <property type="match status" value="1"/>
</dbReference>
<evidence type="ECO:0000313" key="5">
    <source>
        <dbReference type="EMBL" id="KAB2598155.1"/>
    </source>
</evidence>
<evidence type="ECO:0000256" key="2">
    <source>
        <dbReference type="ARBA" id="ARBA00023303"/>
    </source>
</evidence>
<dbReference type="OrthoDB" id="1166534at2759"/>
<dbReference type="PANTHER" id="PTHR45651:SF68">
    <property type="entry name" value="ION TRANSPORT DOMAIN-CONTAINING PROTEIN"/>
    <property type="match status" value="1"/>
</dbReference>
<evidence type="ECO:0000256" key="1">
    <source>
        <dbReference type="ARBA" id="ARBA00023286"/>
    </source>
</evidence>
<feature type="transmembrane region" description="Helical" evidence="3">
    <location>
        <begin position="285"/>
        <end position="306"/>
    </location>
</feature>
<evidence type="ECO:0000256" key="3">
    <source>
        <dbReference type="SAM" id="Phobius"/>
    </source>
</evidence>
<dbReference type="Gene3D" id="1.10.287.70">
    <property type="match status" value="1"/>
</dbReference>
<dbReference type="AlphaFoldDB" id="A0A5N5F585"/>
<feature type="transmembrane region" description="Helical" evidence="3">
    <location>
        <begin position="208"/>
        <end position="232"/>
    </location>
</feature>
<comment type="caution">
    <text evidence="5">The sequence shown here is derived from an EMBL/GenBank/DDBJ whole genome shotgun (WGS) entry which is preliminary data.</text>
</comment>
<keyword evidence="2" id="KW-0407">Ion channel</keyword>
<proteinExistence type="predicted"/>
<feature type="transmembrane region" description="Helical" evidence="3">
    <location>
        <begin position="36"/>
        <end position="54"/>
    </location>
</feature>
<dbReference type="PANTHER" id="PTHR45651">
    <property type="entry name" value="CYCLIC NUCLEOTIDE-GATED ION CHANNEL 15-RELATED-RELATED"/>
    <property type="match status" value="1"/>
</dbReference>
<keyword evidence="3" id="KW-0472">Membrane</keyword>
<keyword evidence="3" id="KW-1133">Transmembrane helix</keyword>
<feature type="transmembrane region" description="Helical" evidence="3">
    <location>
        <begin position="167"/>
        <end position="188"/>
    </location>
</feature>
<reference evidence="5 6" key="3">
    <citation type="submission" date="2019-11" db="EMBL/GenBank/DDBJ databases">
        <title>A de novo genome assembly of a pear dwarfing rootstock.</title>
        <authorList>
            <person name="Wang F."/>
            <person name="Wang J."/>
            <person name="Li S."/>
            <person name="Zhang Y."/>
            <person name="Fang M."/>
            <person name="Ma L."/>
            <person name="Zhao Y."/>
            <person name="Jiang S."/>
        </authorList>
    </citation>
    <scope>NUCLEOTIDE SEQUENCE [LARGE SCALE GENOMIC DNA]</scope>
    <source>
        <strain evidence="5">S2</strain>
        <tissue evidence="5">Leaf</tissue>
    </source>
</reference>
<evidence type="ECO:0000313" key="6">
    <source>
        <dbReference type="Proteomes" id="UP000327157"/>
    </source>
</evidence>
<dbReference type="SUPFAM" id="SSF51206">
    <property type="entry name" value="cAMP-binding domain-like"/>
    <property type="match status" value="1"/>
</dbReference>
<dbReference type="InterPro" id="IPR000595">
    <property type="entry name" value="cNMP-bd_dom"/>
</dbReference>
<dbReference type="InterPro" id="IPR018490">
    <property type="entry name" value="cNMP-bd_dom_sf"/>
</dbReference>
<dbReference type="SUPFAM" id="SSF81324">
    <property type="entry name" value="Voltage-gated potassium channels"/>
    <property type="match status" value="1"/>
</dbReference>
<dbReference type="PROSITE" id="PS50042">
    <property type="entry name" value="CNMP_BINDING_3"/>
    <property type="match status" value="1"/>
</dbReference>
<keyword evidence="3" id="KW-0812">Transmembrane</keyword>
<dbReference type="Proteomes" id="UP000327157">
    <property type="component" value="Chromosome 1"/>
</dbReference>
<dbReference type="InterPro" id="IPR014710">
    <property type="entry name" value="RmlC-like_jellyroll"/>
</dbReference>
<keyword evidence="1" id="KW-0406">Ion transport</keyword>
<reference evidence="5 6" key="1">
    <citation type="submission" date="2019-09" db="EMBL/GenBank/DDBJ databases">
        <authorList>
            <person name="Ou C."/>
        </authorList>
    </citation>
    <scope>NUCLEOTIDE SEQUENCE [LARGE SCALE GENOMIC DNA]</scope>
    <source>
        <strain evidence="5">S2</strain>
        <tissue evidence="5">Leaf</tissue>
    </source>
</reference>
<gene>
    <name evidence="5" type="ORF">D8674_001075</name>
</gene>
<evidence type="ECO:0000259" key="4">
    <source>
        <dbReference type="PROSITE" id="PS50042"/>
    </source>
</evidence>
<dbReference type="EMBL" id="SMOL01000768">
    <property type="protein sequence ID" value="KAB2598155.1"/>
    <property type="molecule type" value="Genomic_DNA"/>
</dbReference>
<feature type="transmembrane region" description="Helical" evidence="3">
    <location>
        <begin position="337"/>
        <end position="357"/>
    </location>
</feature>
<keyword evidence="1" id="KW-1071">Ligand-gated ion channel</keyword>
<protein>
    <recommendedName>
        <fullName evidence="4">Cyclic nucleotide-binding domain-containing protein</fullName>
    </recommendedName>
</protein>
<reference evidence="6" key="2">
    <citation type="submission" date="2019-10" db="EMBL/GenBank/DDBJ databases">
        <title>A de novo genome assembly of a pear dwarfing rootstock.</title>
        <authorList>
            <person name="Wang F."/>
            <person name="Wang J."/>
            <person name="Li S."/>
            <person name="Zhang Y."/>
            <person name="Fang M."/>
            <person name="Ma L."/>
            <person name="Zhao Y."/>
            <person name="Jiang S."/>
        </authorList>
    </citation>
    <scope>NUCLEOTIDE SEQUENCE [LARGE SCALE GENOMIC DNA]</scope>
</reference>
<sequence length="557" mass="64792">MGNYSDMQPEDALSLWSGEETQKPHESLDQKYWKKIFLALCLCAVLIDPLFLYIPILKDDFKCLMLDPKLKIRVLLSRSVIDFFYLMDIIIRIYRSENYSSLNNEPNRRQHQMKFNFVLKFCVPRIAKTIWASNDILIDIVALLPLPQVAILIFFSKMSDLRSLTTTRMVFMNMFALLQYMPRVFRIYLSSMELKKTHEEEISETPIWIKGVLNFCMYIIASHVVGALWYFFAIQRMMMCWHSACLKNDGCDNRFFGCHGHHAFRNTTILNDLCFVSDNSSDTMLFSFGIFATVLQYGVVGSTNYFQKFLNCFWWGLRNLSSLGSNLEPSVDGWENLYTVFISITGLLLFLYLIGNLQMYMQLESTRTENRMQIKRKMKGRDKEIELWLFKKGISTRLIKDIKLQIMEKVKQALQEDTDTNLDNILPLLRSDVQSRIREPFAKLKQVPILRGMDEGLLNTIYEKLEPVRYAKNSFIIQKGKPLDKMLYIVDGDLSFENRSFDDSRQGAALVCGEELLRWPFYSDFPDNLLLATESVKAIGVVEALALNLHDLRTVSS</sequence>